<gene>
    <name evidence="2" type="primary">spt4</name>
    <name evidence="4" type="ordered locus">Metig_1029</name>
</gene>
<dbReference type="RefSeq" id="WP_013799173.1">
    <property type="nucleotide sequence ID" value="NC_015562.1"/>
</dbReference>
<evidence type="ECO:0000256" key="1">
    <source>
        <dbReference type="ARBA" id="ARBA00023163"/>
    </source>
</evidence>
<dbReference type="GO" id="GO:0008270">
    <property type="term" value="F:zinc ion binding"/>
    <property type="evidence" value="ECO:0007669"/>
    <property type="project" value="UniProtKB-UniRule"/>
</dbReference>
<evidence type="ECO:0000256" key="2">
    <source>
        <dbReference type="HAMAP-Rule" id="MF_00949"/>
    </source>
</evidence>
<dbReference type="EMBL" id="CP002737">
    <property type="protein sequence ID" value="AEF96571.1"/>
    <property type="molecule type" value="Genomic_DNA"/>
</dbReference>
<dbReference type="SMART" id="SM01389">
    <property type="entry name" value="Spt4"/>
    <property type="match status" value="1"/>
</dbReference>
<keyword evidence="1 2" id="KW-0804">Transcription</keyword>
<feature type="binding site" evidence="2">
    <location>
        <position position="16"/>
    </location>
    <ligand>
        <name>Zn(2+)</name>
        <dbReference type="ChEBI" id="CHEBI:29105"/>
    </ligand>
</feature>
<evidence type="ECO:0000313" key="5">
    <source>
        <dbReference type="Proteomes" id="UP000009227"/>
    </source>
</evidence>
<feature type="binding site" evidence="2">
    <location>
        <position position="19"/>
    </location>
    <ligand>
        <name>Zn(2+)</name>
        <dbReference type="ChEBI" id="CHEBI:29105"/>
    </ligand>
</feature>
<dbReference type="HAMAP" id="MF_00949">
    <property type="entry name" value="Spt4_arch"/>
    <property type="match status" value="1"/>
</dbReference>
<dbReference type="STRING" id="880724.Metig_1029"/>
<comment type="function">
    <text evidence="2">Stimulates transcription elongation.</text>
</comment>
<feature type="domain" description="Spt4/RpoE2 zinc finger" evidence="3">
    <location>
        <begin position="1"/>
        <end position="58"/>
    </location>
</feature>
<keyword evidence="4" id="KW-0240">DNA-directed RNA polymerase</keyword>
<organism evidence="5">
    <name type="scientific">Methanotorris igneus (strain DSM 5666 / JCM 11834 / Kol 5)</name>
    <dbReference type="NCBI Taxonomy" id="880724"/>
    <lineage>
        <taxon>Archaea</taxon>
        <taxon>Methanobacteriati</taxon>
        <taxon>Methanobacteriota</taxon>
        <taxon>Methanomada group</taxon>
        <taxon>Methanococci</taxon>
        <taxon>Methanococcales</taxon>
        <taxon>Methanocaldococcaceae</taxon>
        <taxon>Methanotorris</taxon>
    </lineage>
</organism>
<keyword evidence="2" id="KW-0479">Metal-binding</keyword>
<accession>F6BDL0</accession>
<dbReference type="AlphaFoldDB" id="F6BDL0"/>
<comment type="subunit">
    <text evidence="2">Heterodimer composed of Spt4 and Spt5.</text>
</comment>
<comment type="similarity">
    <text evidence="2">Belongs to the archaeal Spt4 family.</text>
</comment>
<keyword evidence="2" id="KW-0805">Transcription regulation</keyword>
<feature type="binding site" evidence="2">
    <location>
        <position position="4"/>
    </location>
    <ligand>
        <name>Zn(2+)</name>
        <dbReference type="ChEBI" id="CHEBI:29105"/>
    </ligand>
</feature>
<keyword evidence="2" id="KW-0862">Zinc</keyword>
<dbReference type="GO" id="GO:0000428">
    <property type="term" value="C:DNA-directed RNA polymerase complex"/>
    <property type="evidence" value="ECO:0007669"/>
    <property type="project" value="UniProtKB-KW"/>
</dbReference>
<dbReference type="NCBIfam" id="NF041664">
    <property type="entry name" value="RNAP_arch_Epp"/>
    <property type="match status" value="1"/>
</dbReference>
<dbReference type="InterPro" id="IPR007178">
    <property type="entry name" value="Spt4_arch"/>
</dbReference>
<keyword evidence="5" id="KW-1185">Reference proteome</keyword>
<dbReference type="Gene3D" id="2.20.28.90">
    <property type="match status" value="1"/>
</dbReference>
<sequence>MRACLKCKYLTNEERCPLCMGETTENWRGLLIVLDPLKSEIAKKAKIDVKGKFALSAK</sequence>
<feature type="binding site" evidence="2">
    <location>
        <position position="7"/>
    </location>
    <ligand>
        <name>Zn(2+)</name>
        <dbReference type="ChEBI" id="CHEBI:29105"/>
    </ligand>
</feature>
<dbReference type="InterPro" id="IPR022800">
    <property type="entry name" value="Spt4/RpoE2_Znf"/>
</dbReference>
<evidence type="ECO:0000259" key="3">
    <source>
        <dbReference type="SMART" id="SM01389"/>
    </source>
</evidence>
<dbReference type="OrthoDB" id="275101at2157"/>
<dbReference type="KEGG" id="mig:Metig_1029"/>
<dbReference type="PANTHER" id="PTHR40704">
    <property type="entry name" value="TRANSCRIPTION ELONGATION FACTOR SPT4"/>
    <property type="match status" value="1"/>
</dbReference>
<dbReference type="Pfam" id="PF06093">
    <property type="entry name" value="Spt4"/>
    <property type="match status" value="1"/>
</dbReference>
<dbReference type="PANTHER" id="PTHR40704:SF1">
    <property type="entry name" value="TRANSCRIPTION ELONGATION FACTOR SPT4"/>
    <property type="match status" value="1"/>
</dbReference>
<reference evidence="4 5" key="1">
    <citation type="submission" date="2011-05" db="EMBL/GenBank/DDBJ databases">
        <title>Complete sequence of Methanotorris igneus Kol 5.</title>
        <authorList>
            <consortium name="US DOE Joint Genome Institute"/>
            <person name="Lucas S."/>
            <person name="Han J."/>
            <person name="Lapidus A."/>
            <person name="Cheng J.-F."/>
            <person name="Goodwin L."/>
            <person name="Pitluck S."/>
            <person name="Peters L."/>
            <person name="Mikhailova N."/>
            <person name="Chertkov O."/>
            <person name="Han C."/>
            <person name="Tapia R."/>
            <person name="Land M."/>
            <person name="Hauser L."/>
            <person name="Kyrpides N."/>
            <person name="Ivanova N."/>
            <person name="Pagani I."/>
            <person name="Sieprawska-Lupa M."/>
            <person name="Whitman W."/>
            <person name="Woyke T."/>
        </authorList>
    </citation>
    <scope>NUCLEOTIDE SEQUENCE [LARGE SCALE GENOMIC DNA]</scope>
    <source>
        <strain evidence="5">DSM 5666 / JCM 11834 / Kol 5</strain>
    </source>
</reference>
<protein>
    <recommendedName>
        <fullName evidence="2">Transcription elongation factor Spt4</fullName>
    </recommendedName>
</protein>
<dbReference type="GO" id="GO:0006355">
    <property type="term" value="P:regulation of DNA-templated transcription"/>
    <property type="evidence" value="ECO:0007669"/>
    <property type="project" value="UniProtKB-UniRule"/>
</dbReference>
<dbReference type="SUPFAM" id="SSF63393">
    <property type="entry name" value="RNA polymerase subunits"/>
    <property type="match status" value="1"/>
</dbReference>
<dbReference type="InterPro" id="IPR038589">
    <property type="entry name" value="Spt4_dom_sf"/>
</dbReference>
<proteinExistence type="inferred from homology"/>
<dbReference type="Proteomes" id="UP000009227">
    <property type="component" value="Chromosome"/>
</dbReference>
<dbReference type="GeneID" id="10643883"/>
<dbReference type="HOGENOM" id="CLU_199467_0_0_2"/>
<evidence type="ECO:0000313" key="4">
    <source>
        <dbReference type="EMBL" id="AEF96571.1"/>
    </source>
</evidence>
<name>F6BDL0_METIK</name>
<dbReference type="InterPro" id="IPR029040">
    <property type="entry name" value="RPABC4/Spt4"/>
</dbReference>